<dbReference type="InterPro" id="IPR052648">
    <property type="entry name" value="Ser-tRNA(Sec)_kinase"/>
</dbReference>
<protein>
    <submittedName>
        <fullName evidence="1">L-seryl-tRNA(Sec) kinase-like</fullName>
    </submittedName>
</protein>
<reference evidence="1 2" key="1">
    <citation type="submission" date="2021-05" db="EMBL/GenBank/DDBJ databases">
        <authorList>
            <person name="Zahm M."/>
            <person name="Klopp C."/>
            <person name="Cabau C."/>
            <person name="Kuhl H."/>
            <person name="Suciu R."/>
            <person name="Ciorpac M."/>
            <person name="Holostenco D."/>
            <person name="Gessner J."/>
            <person name="Wuertz S."/>
            <person name="Hohne C."/>
            <person name="Stock M."/>
            <person name="Gislard M."/>
            <person name="Lluch J."/>
            <person name="Milhes M."/>
            <person name="Lampietro C."/>
            <person name="Lopez Roques C."/>
            <person name="Donnadieu C."/>
            <person name="Du K."/>
            <person name="Schartl M."/>
            <person name="Guiguen Y."/>
        </authorList>
    </citation>
    <scope>NUCLEOTIDE SEQUENCE [LARGE SCALE GENOMIC DNA]</scope>
    <source>
        <strain evidence="1">Hh-F2</strain>
        <tissue evidence="1">Blood</tissue>
    </source>
</reference>
<dbReference type="Proteomes" id="UP001369086">
    <property type="component" value="Unassembled WGS sequence"/>
</dbReference>
<gene>
    <name evidence="1" type="ORF">HHUSO_G8528</name>
</gene>
<proteinExistence type="predicted"/>
<dbReference type="PANTHER" id="PTHR20873:SF0">
    <property type="entry name" value="L-SERYL-TRNA(SEC) KINASE"/>
    <property type="match status" value="1"/>
</dbReference>
<organism evidence="1 2">
    <name type="scientific">Huso huso</name>
    <name type="common">Beluga</name>
    <name type="synonym">Acipenser huso</name>
    <dbReference type="NCBI Taxonomy" id="61971"/>
    <lineage>
        <taxon>Eukaryota</taxon>
        <taxon>Metazoa</taxon>
        <taxon>Chordata</taxon>
        <taxon>Craniata</taxon>
        <taxon>Vertebrata</taxon>
        <taxon>Euteleostomi</taxon>
        <taxon>Actinopterygii</taxon>
        <taxon>Chondrostei</taxon>
        <taxon>Acipenseriformes</taxon>
        <taxon>Acipenseridae</taxon>
        <taxon>Huso</taxon>
    </lineage>
</organism>
<sequence>MWPCLTGLSLLTPANTPGSRAACCWRVGAVFQKMIALFDSALDNPLKPSEDNTEQKEADRLCCATSVLHQADQVSLVSLTMKTTKDNKLSPDNMRLLAAELSKLEGDFLEDLSGGQVRGNLIRLSGRKEDVVRYCKSEAATTLDKSTYTYNSLHQLKN</sequence>
<dbReference type="EMBL" id="JAHFZB010000007">
    <property type="protein sequence ID" value="KAK6487372.1"/>
    <property type="molecule type" value="Genomic_DNA"/>
</dbReference>
<dbReference type="PANTHER" id="PTHR20873">
    <property type="entry name" value="L-SERYL-TRNA(SEC) KINASE"/>
    <property type="match status" value="1"/>
</dbReference>
<accession>A0ABR0ZRC4</accession>
<name>A0ABR0ZRC4_HUSHU</name>
<comment type="caution">
    <text evidence="1">The sequence shown here is derived from an EMBL/GenBank/DDBJ whole genome shotgun (WGS) entry which is preliminary data.</text>
</comment>
<evidence type="ECO:0000313" key="1">
    <source>
        <dbReference type="EMBL" id="KAK6487372.1"/>
    </source>
</evidence>
<evidence type="ECO:0000313" key="2">
    <source>
        <dbReference type="Proteomes" id="UP001369086"/>
    </source>
</evidence>
<keyword evidence="2" id="KW-1185">Reference proteome</keyword>